<dbReference type="InterPro" id="IPR003593">
    <property type="entry name" value="AAA+_ATPase"/>
</dbReference>
<dbReference type="PANTHER" id="PTHR43394:SF1">
    <property type="entry name" value="ATP-BINDING CASSETTE SUB-FAMILY B MEMBER 10, MITOCHONDRIAL"/>
    <property type="match status" value="1"/>
</dbReference>
<dbReference type="PROSITE" id="PS50990">
    <property type="entry name" value="PEPTIDASE_C39"/>
    <property type="match status" value="1"/>
</dbReference>
<dbReference type="AlphaFoldDB" id="A0A0A2F7W2"/>
<dbReference type="PROSITE" id="PS50929">
    <property type="entry name" value="ABC_TM1F"/>
    <property type="match status" value="1"/>
</dbReference>
<feature type="transmembrane region" description="Helical" evidence="10">
    <location>
        <begin position="181"/>
        <end position="201"/>
    </location>
</feature>
<evidence type="ECO:0000256" key="4">
    <source>
        <dbReference type="ARBA" id="ARBA00022692"/>
    </source>
</evidence>
<evidence type="ECO:0000256" key="6">
    <source>
        <dbReference type="ARBA" id="ARBA00022801"/>
    </source>
</evidence>
<dbReference type="InterPro" id="IPR005074">
    <property type="entry name" value="Peptidase_C39"/>
</dbReference>
<evidence type="ECO:0000256" key="2">
    <source>
        <dbReference type="ARBA" id="ARBA00022448"/>
    </source>
</evidence>
<dbReference type="EMBL" id="JRAK01000144">
    <property type="protein sequence ID" value="KGN84504.1"/>
    <property type="molecule type" value="Genomic_DNA"/>
</dbReference>
<evidence type="ECO:0000256" key="1">
    <source>
        <dbReference type="ARBA" id="ARBA00004651"/>
    </source>
</evidence>
<keyword evidence="9 10" id="KW-0472">Membrane</keyword>
<evidence type="ECO:0000313" key="15">
    <source>
        <dbReference type="Proteomes" id="UP000030146"/>
    </source>
</evidence>
<dbReference type="Gene3D" id="3.40.50.300">
    <property type="entry name" value="P-loop containing nucleotide triphosphate hydrolases"/>
    <property type="match status" value="1"/>
</dbReference>
<protein>
    <submittedName>
        <fullName evidence="14">ABC transporter ATP-binding protein</fullName>
    </submittedName>
</protein>
<evidence type="ECO:0000256" key="3">
    <source>
        <dbReference type="ARBA" id="ARBA00022475"/>
    </source>
</evidence>
<comment type="subcellular location">
    <subcellularLocation>
        <location evidence="1">Cell membrane</location>
        <topology evidence="1">Multi-pass membrane protein</topology>
    </subcellularLocation>
</comment>
<dbReference type="PROSITE" id="PS50893">
    <property type="entry name" value="ABC_TRANSPORTER_2"/>
    <property type="match status" value="1"/>
</dbReference>
<organism evidence="14 15">
    <name type="scientific">Porphyromonas gulae</name>
    <dbReference type="NCBI Taxonomy" id="111105"/>
    <lineage>
        <taxon>Bacteria</taxon>
        <taxon>Pseudomonadati</taxon>
        <taxon>Bacteroidota</taxon>
        <taxon>Bacteroidia</taxon>
        <taxon>Bacteroidales</taxon>
        <taxon>Porphyromonadaceae</taxon>
        <taxon>Porphyromonas</taxon>
    </lineage>
</organism>
<dbReference type="SMART" id="SM00382">
    <property type="entry name" value="AAA"/>
    <property type="match status" value="1"/>
</dbReference>
<comment type="caution">
    <text evidence="14">The sequence shown here is derived from an EMBL/GenBank/DDBJ whole genome shotgun (WGS) entry which is preliminary data.</text>
</comment>
<dbReference type="FunFam" id="3.40.50.300:FF:000299">
    <property type="entry name" value="ABC transporter ATP-binding protein/permease"/>
    <property type="match status" value="1"/>
</dbReference>
<dbReference type="SUPFAM" id="SSF52540">
    <property type="entry name" value="P-loop containing nucleoside triphosphate hydrolases"/>
    <property type="match status" value="1"/>
</dbReference>
<dbReference type="InterPro" id="IPR039421">
    <property type="entry name" value="Type_1_exporter"/>
</dbReference>
<keyword evidence="8 10" id="KW-1133">Transmembrane helix</keyword>
<dbReference type="InterPro" id="IPR017871">
    <property type="entry name" value="ABC_transporter-like_CS"/>
</dbReference>
<dbReference type="PANTHER" id="PTHR43394">
    <property type="entry name" value="ATP-DEPENDENT PERMEASE MDL1, MITOCHONDRIAL"/>
    <property type="match status" value="1"/>
</dbReference>
<name>A0A0A2F7W2_9PORP</name>
<dbReference type="GO" id="GO:0005886">
    <property type="term" value="C:plasma membrane"/>
    <property type="evidence" value="ECO:0007669"/>
    <property type="project" value="UniProtKB-SubCell"/>
</dbReference>
<reference evidence="14 15" key="1">
    <citation type="submission" date="2014-08" db="EMBL/GenBank/DDBJ databases">
        <title>Porphyromonas gulae strain:COT-052_OH3439 Genome sequencing.</title>
        <authorList>
            <person name="Wallis C."/>
            <person name="Deusch O."/>
            <person name="O'Flynn C."/>
            <person name="Davis I."/>
            <person name="Jospin G."/>
            <person name="Darling A.E."/>
            <person name="Coil D.A."/>
            <person name="Alexiev A."/>
            <person name="Horsfall A."/>
            <person name="Kirkwood N."/>
            <person name="Harris S."/>
            <person name="Eisen J.A."/>
        </authorList>
    </citation>
    <scope>NUCLEOTIDE SEQUENCE [LARGE SCALE GENOMIC DNA]</scope>
    <source>
        <strain evidence="15">COT-052 OH3439</strain>
    </source>
</reference>
<evidence type="ECO:0000256" key="8">
    <source>
        <dbReference type="ARBA" id="ARBA00022989"/>
    </source>
</evidence>
<evidence type="ECO:0000259" key="11">
    <source>
        <dbReference type="PROSITE" id="PS50893"/>
    </source>
</evidence>
<keyword evidence="5" id="KW-0547">Nucleotide-binding</keyword>
<evidence type="ECO:0000256" key="7">
    <source>
        <dbReference type="ARBA" id="ARBA00022840"/>
    </source>
</evidence>
<keyword evidence="2" id="KW-0813">Transport</keyword>
<dbReference type="Proteomes" id="UP000030146">
    <property type="component" value="Unassembled WGS sequence"/>
</dbReference>
<dbReference type="GO" id="GO:0008233">
    <property type="term" value="F:peptidase activity"/>
    <property type="evidence" value="ECO:0007669"/>
    <property type="project" value="InterPro"/>
</dbReference>
<feature type="transmembrane region" description="Helical" evidence="10">
    <location>
        <begin position="316"/>
        <end position="335"/>
    </location>
</feature>
<evidence type="ECO:0000256" key="10">
    <source>
        <dbReference type="SAM" id="Phobius"/>
    </source>
</evidence>
<evidence type="ECO:0000256" key="5">
    <source>
        <dbReference type="ARBA" id="ARBA00022741"/>
    </source>
</evidence>
<dbReference type="PROSITE" id="PS00211">
    <property type="entry name" value="ABC_TRANSPORTER_1"/>
    <property type="match status" value="1"/>
</dbReference>
<keyword evidence="15" id="KW-1185">Reference proteome</keyword>
<dbReference type="Pfam" id="PF00664">
    <property type="entry name" value="ABC_membrane"/>
    <property type="match status" value="1"/>
</dbReference>
<feature type="domain" description="ABC transmembrane type-1" evidence="12">
    <location>
        <begin position="181"/>
        <end position="459"/>
    </location>
</feature>
<accession>A0A0A2F7W2</accession>
<dbReference type="GO" id="GO:0006508">
    <property type="term" value="P:proteolysis"/>
    <property type="evidence" value="ECO:0007669"/>
    <property type="project" value="InterPro"/>
</dbReference>
<dbReference type="Gene3D" id="1.20.1560.10">
    <property type="entry name" value="ABC transporter type 1, transmembrane domain"/>
    <property type="match status" value="1"/>
</dbReference>
<evidence type="ECO:0000313" key="14">
    <source>
        <dbReference type="EMBL" id="KGN84504.1"/>
    </source>
</evidence>
<dbReference type="CDD" id="cd18571">
    <property type="entry name" value="ABC_6TM_peptidase_like"/>
    <property type="match status" value="1"/>
</dbReference>
<keyword evidence="6" id="KW-0378">Hydrolase</keyword>
<keyword evidence="7 14" id="KW-0067">ATP-binding</keyword>
<dbReference type="Pfam" id="PF00005">
    <property type="entry name" value="ABC_tran"/>
    <property type="match status" value="1"/>
</dbReference>
<dbReference type="GO" id="GO:0005524">
    <property type="term" value="F:ATP binding"/>
    <property type="evidence" value="ECO:0007669"/>
    <property type="project" value="UniProtKB-KW"/>
</dbReference>
<dbReference type="SUPFAM" id="SSF90123">
    <property type="entry name" value="ABC transporter transmembrane region"/>
    <property type="match status" value="1"/>
</dbReference>
<dbReference type="RefSeq" id="WP_039426567.1">
    <property type="nucleotide sequence ID" value="NZ_JRAK01000144.1"/>
</dbReference>
<dbReference type="InterPro" id="IPR003439">
    <property type="entry name" value="ABC_transporter-like_ATP-bd"/>
</dbReference>
<evidence type="ECO:0000259" key="13">
    <source>
        <dbReference type="PROSITE" id="PS50990"/>
    </source>
</evidence>
<evidence type="ECO:0000259" key="12">
    <source>
        <dbReference type="PROSITE" id="PS50929"/>
    </source>
</evidence>
<proteinExistence type="predicted"/>
<feature type="transmembrane region" description="Helical" evidence="10">
    <location>
        <begin position="287"/>
        <end position="310"/>
    </location>
</feature>
<dbReference type="GO" id="GO:0016887">
    <property type="term" value="F:ATP hydrolysis activity"/>
    <property type="evidence" value="ECO:0007669"/>
    <property type="project" value="InterPro"/>
</dbReference>
<dbReference type="InterPro" id="IPR011527">
    <property type="entry name" value="ABC1_TM_dom"/>
</dbReference>
<dbReference type="GO" id="GO:0015421">
    <property type="term" value="F:ABC-type oligopeptide transporter activity"/>
    <property type="evidence" value="ECO:0007669"/>
    <property type="project" value="TreeGrafter"/>
</dbReference>
<dbReference type="InterPro" id="IPR027417">
    <property type="entry name" value="P-loop_NTPase"/>
</dbReference>
<keyword evidence="4 10" id="KW-0812">Transmembrane</keyword>
<gene>
    <name evidence="14" type="ORF">HR15_10985</name>
</gene>
<keyword evidence="3" id="KW-1003">Cell membrane</keyword>
<feature type="transmembrane region" description="Helical" evidence="10">
    <location>
        <begin position="213"/>
        <end position="231"/>
    </location>
</feature>
<dbReference type="InterPro" id="IPR036640">
    <property type="entry name" value="ABC1_TM_sf"/>
</dbReference>
<dbReference type="Gene3D" id="3.90.70.10">
    <property type="entry name" value="Cysteine proteinases"/>
    <property type="match status" value="1"/>
</dbReference>
<dbReference type="Pfam" id="PF03412">
    <property type="entry name" value="Peptidase_C39"/>
    <property type="match status" value="1"/>
</dbReference>
<feature type="domain" description="ABC transporter" evidence="11">
    <location>
        <begin position="491"/>
        <end position="727"/>
    </location>
</feature>
<sequence>MFINKFPCYTQLNSMDCGPTCLKIICSFYGIKQDIELIRNICGFSKTGVSLLALSHAATKLGFESVGIKCKLEDLYEMPLPCILHWNQGHYVVLYKIKKRRDDFVFFVSDPIGYRFSYTSKELSTCWLDSANGQGVLLCLEPRADFPNEFQEKGFFSKSKCNNLGLLSYLKGYKAQFVNTLAGILFTSILILLLPFLTQAIVDIGIAHKNISFIKLILIAQLFLIIGANSVDFIKSWILLRVGMRINITIISDFILKITRLPISFFDQRMTGDILQRIGDHSRIKDFLTETCLTFMLYFFNIVILGVILLIYSRTIFAIFFLGSAIYLIWVAFFMRKRAILDNKLFAQNAAIQGSLYELVYGMQEIKLNGCENQKRWKWERIQVQIYKVLRKGLTISQYQTSGGIIINQVKNAVITTVVAVYTIDGQLSLGMMIAIQFIIGQLNSPIEQLIGLMNKYQDAKLSNERLNDVYAIPNENDYKKTQISEFDGDISFSNVSFKYDNLDEQYTLSNINLVIPKGKTTAIVGLSGSGKTTLLKLMLGFYSPMEGEIYIGDMALSDCDISQWRLKCGVVMQDGYIFSDSIASNISPKEEDIDLEQMKFAAHVANIDTFIESLPLGYKTKIGNEGKGLSLGQKQRILIARAVYKRPQFIFLDEATNSLDANNEVEIMNSLNSFLVGKTSVIIAHRLSTVRNADKIIVMDKGLIVEEGDHDSLIERRGLYYTLVKNQLNI</sequence>
<feature type="domain" description="Peptidase C39" evidence="13">
    <location>
        <begin position="11"/>
        <end position="134"/>
    </location>
</feature>
<evidence type="ECO:0000256" key="9">
    <source>
        <dbReference type="ARBA" id="ARBA00023136"/>
    </source>
</evidence>